<evidence type="ECO:0000313" key="2">
    <source>
        <dbReference type="EMBL" id="KAF2722611.1"/>
    </source>
</evidence>
<protein>
    <submittedName>
        <fullName evidence="2">Uncharacterized protein</fullName>
    </submittedName>
</protein>
<accession>A0A9P4URH9</accession>
<reference evidence="2" key="1">
    <citation type="journal article" date="2020" name="Stud. Mycol.">
        <title>101 Dothideomycetes genomes: a test case for predicting lifestyles and emergence of pathogens.</title>
        <authorList>
            <person name="Haridas S."/>
            <person name="Albert R."/>
            <person name="Binder M."/>
            <person name="Bloem J."/>
            <person name="Labutti K."/>
            <person name="Salamov A."/>
            <person name="Andreopoulos B."/>
            <person name="Baker S."/>
            <person name="Barry K."/>
            <person name="Bills G."/>
            <person name="Bluhm B."/>
            <person name="Cannon C."/>
            <person name="Castanera R."/>
            <person name="Culley D."/>
            <person name="Daum C."/>
            <person name="Ezra D."/>
            <person name="Gonzalez J."/>
            <person name="Henrissat B."/>
            <person name="Kuo A."/>
            <person name="Liang C."/>
            <person name="Lipzen A."/>
            <person name="Lutzoni F."/>
            <person name="Magnuson J."/>
            <person name="Mondo S."/>
            <person name="Nolan M."/>
            <person name="Ohm R."/>
            <person name="Pangilinan J."/>
            <person name="Park H.-J."/>
            <person name="Ramirez L."/>
            <person name="Alfaro M."/>
            <person name="Sun H."/>
            <person name="Tritt A."/>
            <person name="Yoshinaga Y."/>
            <person name="Zwiers L.-H."/>
            <person name="Turgeon B."/>
            <person name="Goodwin S."/>
            <person name="Spatafora J."/>
            <person name="Crous P."/>
            <person name="Grigoriev I."/>
        </authorList>
    </citation>
    <scope>NUCLEOTIDE SEQUENCE</scope>
    <source>
        <strain evidence="2">CBS 116435</strain>
    </source>
</reference>
<feature type="region of interest" description="Disordered" evidence="1">
    <location>
        <begin position="106"/>
        <end position="144"/>
    </location>
</feature>
<organism evidence="2 3">
    <name type="scientific">Polychaeton citri CBS 116435</name>
    <dbReference type="NCBI Taxonomy" id="1314669"/>
    <lineage>
        <taxon>Eukaryota</taxon>
        <taxon>Fungi</taxon>
        <taxon>Dikarya</taxon>
        <taxon>Ascomycota</taxon>
        <taxon>Pezizomycotina</taxon>
        <taxon>Dothideomycetes</taxon>
        <taxon>Dothideomycetidae</taxon>
        <taxon>Capnodiales</taxon>
        <taxon>Capnodiaceae</taxon>
        <taxon>Polychaeton</taxon>
    </lineage>
</organism>
<dbReference type="AlphaFoldDB" id="A0A9P4URH9"/>
<comment type="caution">
    <text evidence="2">The sequence shown here is derived from an EMBL/GenBank/DDBJ whole genome shotgun (WGS) entry which is preliminary data.</text>
</comment>
<gene>
    <name evidence="2" type="ORF">K431DRAFT_41940</name>
</gene>
<name>A0A9P4URH9_9PEZI</name>
<dbReference type="EMBL" id="MU003781">
    <property type="protein sequence ID" value="KAF2722611.1"/>
    <property type="molecule type" value="Genomic_DNA"/>
</dbReference>
<evidence type="ECO:0000256" key="1">
    <source>
        <dbReference type="SAM" id="MobiDB-lite"/>
    </source>
</evidence>
<sequence>MHGRKKRQTRVCAVRAVRGNRQSIKATTVTPPSQPKQVAALLPVSALCSSGGPPPPTSGREQFWPPAGGWWMQWTLSPSLMLASKARLLCVPRLAGLSRAREPSRVARTAWGHDQARQARKTEGGWKSSGEMLASRATPQSSLTRAGDDAVHALEHSMTVAWTQVMVISSFAIGQEAVACG</sequence>
<feature type="compositionally biased region" description="Basic and acidic residues" evidence="1">
    <location>
        <begin position="114"/>
        <end position="124"/>
    </location>
</feature>
<dbReference type="Proteomes" id="UP000799441">
    <property type="component" value="Unassembled WGS sequence"/>
</dbReference>
<keyword evidence="3" id="KW-1185">Reference proteome</keyword>
<evidence type="ECO:0000313" key="3">
    <source>
        <dbReference type="Proteomes" id="UP000799441"/>
    </source>
</evidence>
<proteinExistence type="predicted"/>